<dbReference type="AlphaFoldDB" id="A0A5N5QH38"/>
<comment type="caution">
    <text evidence="2">The sequence shown here is derived from an EMBL/GenBank/DDBJ whole genome shotgun (WGS) entry which is preliminary data.</text>
</comment>
<feature type="region of interest" description="Disordered" evidence="1">
    <location>
        <begin position="209"/>
        <end position="264"/>
    </location>
</feature>
<feature type="compositionally biased region" description="Low complexity" evidence="1">
    <location>
        <begin position="225"/>
        <end position="243"/>
    </location>
</feature>
<evidence type="ECO:0000313" key="3">
    <source>
        <dbReference type="Proteomes" id="UP000383932"/>
    </source>
</evidence>
<gene>
    <name evidence="2" type="ORF">CTheo_5696</name>
</gene>
<dbReference type="OrthoDB" id="3326844at2759"/>
<evidence type="ECO:0000313" key="2">
    <source>
        <dbReference type="EMBL" id="KAB5590853.1"/>
    </source>
</evidence>
<keyword evidence="3" id="KW-1185">Reference proteome</keyword>
<proteinExistence type="predicted"/>
<dbReference type="Proteomes" id="UP000383932">
    <property type="component" value="Unassembled WGS sequence"/>
</dbReference>
<evidence type="ECO:0000256" key="1">
    <source>
        <dbReference type="SAM" id="MobiDB-lite"/>
    </source>
</evidence>
<feature type="compositionally biased region" description="Gly residues" evidence="1">
    <location>
        <begin position="254"/>
        <end position="264"/>
    </location>
</feature>
<reference evidence="2 3" key="1">
    <citation type="journal article" date="2019" name="Fungal Biol. Biotechnol.">
        <title>Draft genome sequence of fastidious pathogen Ceratobasidium theobromae, which causes vascular-streak dieback in Theobroma cacao.</title>
        <authorList>
            <person name="Ali S.S."/>
            <person name="Asman A."/>
            <person name="Shao J."/>
            <person name="Firmansyah A.P."/>
            <person name="Susilo A.W."/>
            <person name="Rosmana A."/>
            <person name="McMahon P."/>
            <person name="Junaid M."/>
            <person name="Guest D."/>
            <person name="Kheng T.Y."/>
            <person name="Meinhardt L.W."/>
            <person name="Bailey B.A."/>
        </authorList>
    </citation>
    <scope>NUCLEOTIDE SEQUENCE [LARGE SCALE GENOMIC DNA]</scope>
    <source>
        <strain evidence="2 3">CT2</strain>
    </source>
</reference>
<dbReference type="EMBL" id="SSOP01000140">
    <property type="protein sequence ID" value="KAB5590853.1"/>
    <property type="molecule type" value="Genomic_DNA"/>
</dbReference>
<accession>A0A5N5QH38</accession>
<name>A0A5N5QH38_9AGAM</name>
<protein>
    <submittedName>
        <fullName evidence="2">Uncharacterized protein</fullName>
    </submittedName>
</protein>
<organism evidence="2 3">
    <name type="scientific">Ceratobasidium theobromae</name>
    <dbReference type="NCBI Taxonomy" id="1582974"/>
    <lineage>
        <taxon>Eukaryota</taxon>
        <taxon>Fungi</taxon>
        <taxon>Dikarya</taxon>
        <taxon>Basidiomycota</taxon>
        <taxon>Agaricomycotina</taxon>
        <taxon>Agaricomycetes</taxon>
        <taxon>Cantharellales</taxon>
        <taxon>Ceratobasidiaceae</taxon>
        <taxon>Ceratobasidium</taxon>
    </lineage>
</organism>
<feature type="compositionally biased region" description="Acidic residues" evidence="1">
    <location>
        <begin position="244"/>
        <end position="253"/>
    </location>
</feature>
<sequence length="264" mass="28974">MNPIQTPTRNSLFTPKLATIVKNNSLNSRKLGCVLLTAFSKPTTKTRYLVSLVLESTCRYLSGETFPLLDERQLREIIHFSDAVMALASRVEVDLRDAKWTGDATEDVHMMYMQITIKLTSFLLENSSGDSQIMMDMLQSSLRSARTFLCTTDVDQLWSYVGSASERCGIWYPHGTKIVEQEEPTRYEKMVSKLSSGLKYVRKGKGRGKEMGKRVESTGVGCERSGASVDGVESDSGVSVGEIVSEDESEGGDEGAGGEVGVAL</sequence>